<organism evidence="2 3">
    <name type="scientific">Myxococcus llanfairpwllgwyngyllgogerychwyrndrobwllllantysiliogogogochensis</name>
    <dbReference type="NCBI Taxonomy" id="2590453"/>
    <lineage>
        <taxon>Bacteria</taxon>
        <taxon>Pseudomonadati</taxon>
        <taxon>Myxococcota</taxon>
        <taxon>Myxococcia</taxon>
        <taxon>Myxococcales</taxon>
        <taxon>Cystobacterineae</taxon>
        <taxon>Myxococcaceae</taxon>
        <taxon>Myxococcus</taxon>
    </lineage>
</organism>
<keyword evidence="1" id="KW-0472">Membrane</keyword>
<evidence type="ECO:0008006" key="4">
    <source>
        <dbReference type="Google" id="ProtNLM"/>
    </source>
</evidence>
<dbReference type="AlphaFoldDB" id="A0A540WTD3"/>
<gene>
    <name evidence="2" type="ORF">FJV41_29895</name>
</gene>
<reference evidence="2 3" key="1">
    <citation type="submission" date="2019-06" db="EMBL/GenBank/DDBJ databases">
        <authorList>
            <person name="Livingstone P."/>
            <person name="Whitworth D."/>
        </authorList>
    </citation>
    <scope>NUCLEOTIDE SEQUENCE [LARGE SCALE GENOMIC DNA]</scope>
    <source>
        <strain evidence="2 3">AM401</strain>
    </source>
</reference>
<evidence type="ECO:0000313" key="2">
    <source>
        <dbReference type="EMBL" id="TQF12269.1"/>
    </source>
</evidence>
<accession>A0A540WTD3</accession>
<feature type="transmembrane region" description="Helical" evidence="1">
    <location>
        <begin position="104"/>
        <end position="123"/>
    </location>
</feature>
<name>A0A540WTD3_9BACT</name>
<evidence type="ECO:0000313" key="3">
    <source>
        <dbReference type="Proteomes" id="UP000315369"/>
    </source>
</evidence>
<evidence type="ECO:0000256" key="1">
    <source>
        <dbReference type="SAM" id="Phobius"/>
    </source>
</evidence>
<proteinExistence type="predicted"/>
<dbReference type="Proteomes" id="UP000315369">
    <property type="component" value="Unassembled WGS sequence"/>
</dbReference>
<protein>
    <recommendedName>
        <fullName evidence="4">Glycosyltransferase RgtA/B/C/D-like domain-containing protein</fullName>
    </recommendedName>
</protein>
<sequence>MKPVRRVASRREQGVVFSVSFLFLLVLEALFRRFTTDGLRFQAWNSERMMQTLSLRELRDEPVRSLWYLHIQPPLLDMLRAVLGGLHGSLDSVALVDAVDRWTYVAWALVFAATVTLVFAWVYRVAGRAAAIVGAVVTALHPGALAFATLLDSTAASALAFLWFCFELWRLQREGGSIARLATASLVLFFLRSIFQWPFFLLVALCLALRNVPLRRVGRYVALVALFAGPYVAKQLALFGTSMTSTFDGLNFCRAIGLGEPDLGAMRLPSNVLPTGLPSPSSAAVLRQDEKLGGYYNYNHLDALRYSVGLKYVCRRALLEQPLSTTLASFAENASLYGEPSSRYQPNVLVDRLPWREPLDFFFSSPVLWLLLLLTGGMAARRLEGRAAWLRVAGLLLPVLYVATVSILFEKGENMRFKYFIEPVLLVFLCMEGSRLSARVVARFTTHTVPVKTHEGSGVR</sequence>
<feature type="transmembrane region" description="Helical" evidence="1">
    <location>
        <begin position="361"/>
        <end position="381"/>
    </location>
</feature>
<feature type="transmembrane region" description="Helical" evidence="1">
    <location>
        <begin position="12"/>
        <end position="31"/>
    </location>
</feature>
<feature type="transmembrane region" description="Helical" evidence="1">
    <location>
        <begin position="130"/>
        <end position="148"/>
    </location>
</feature>
<keyword evidence="1" id="KW-0812">Transmembrane</keyword>
<keyword evidence="3" id="KW-1185">Reference proteome</keyword>
<feature type="transmembrane region" description="Helical" evidence="1">
    <location>
        <begin position="183"/>
        <end position="205"/>
    </location>
</feature>
<dbReference type="EMBL" id="VIFM01000146">
    <property type="protein sequence ID" value="TQF12269.1"/>
    <property type="molecule type" value="Genomic_DNA"/>
</dbReference>
<comment type="caution">
    <text evidence="2">The sequence shown here is derived from an EMBL/GenBank/DDBJ whole genome shotgun (WGS) entry which is preliminary data.</text>
</comment>
<feature type="transmembrane region" description="Helical" evidence="1">
    <location>
        <begin position="387"/>
        <end position="409"/>
    </location>
</feature>
<keyword evidence="1" id="KW-1133">Transmembrane helix</keyword>
<dbReference type="OrthoDB" id="9928429at2"/>
<feature type="transmembrane region" description="Helical" evidence="1">
    <location>
        <begin position="217"/>
        <end position="233"/>
    </location>
</feature>